<feature type="compositionally biased region" description="Basic and acidic residues" evidence="1">
    <location>
        <begin position="14"/>
        <end position="28"/>
    </location>
</feature>
<comment type="caution">
    <text evidence="2">The sequence shown here is derived from an EMBL/GenBank/DDBJ whole genome shotgun (WGS) entry which is preliminary data.</text>
</comment>
<evidence type="ECO:0000313" key="2">
    <source>
        <dbReference type="EMBL" id="KAJ8338859.1"/>
    </source>
</evidence>
<evidence type="ECO:0000256" key="1">
    <source>
        <dbReference type="SAM" id="MobiDB-lite"/>
    </source>
</evidence>
<feature type="region of interest" description="Disordered" evidence="1">
    <location>
        <begin position="1"/>
        <end position="107"/>
    </location>
</feature>
<sequence>MRGGCGLHSSGLERQWDYNGEERSEAQPHYRRRGSVLARGRRKRGAMRTPDALMGSTGQSRSALRRGLQKQARGTARPKPAGQPPVSALPRPPSAQSLLKTHFLKPF</sequence>
<organism evidence="2 3">
    <name type="scientific">Synaphobranchus kaupii</name>
    <name type="common">Kaup's arrowtooth eel</name>
    <dbReference type="NCBI Taxonomy" id="118154"/>
    <lineage>
        <taxon>Eukaryota</taxon>
        <taxon>Metazoa</taxon>
        <taxon>Chordata</taxon>
        <taxon>Craniata</taxon>
        <taxon>Vertebrata</taxon>
        <taxon>Euteleostomi</taxon>
        <taxon>Actinopterygii</taxon>
        <taxon>Neopterygii</taxon>
        <taxon>Teleostei</taxon>
        <taxon>Anguilliformes</taxon>
        <taxon>Synaphobranchidae</taxon>
        <taxon>Synaphobranchus</taxon>
    </lineage>
</organism>
<dbReference type="EMBL" id="JAINUF010000017">
    <property type="protein sequence ID" value="KAJ8338859.1"/>
    <property type="molecule type" value="Genomic_DNA"/>
</dbReference>
<dbReference type="Proteomes" id="UP001152622">
    <property type="component" value="Chromosome 17"/>
</dbReference>
<evidence type="ECO:0000313" key="3">
    <source>
        <dbReference type="Proteomes" id="UP001152622"/>
    </source>
</evidence>
<dbReference type="AlphaFoldDB" id="A0A9Q1EHF4"/>
<accession>A0A9Q1EHF4</accession>
<gene>
    <name evidence="2" type="ORF">SKAU_G00356450</name>
</gene>
<protein>
    <submittedName>
        <fullName evidence="2">Uncharacterized protein</fullName>
    </submittedName>
</protein>
<keyword evidence="3" id="KW-1185">Reference proteome</keyword>
<reference evidence="2" key="1">
    <citation type="journal article" date="2023" name="Science">
        <title>Genome structures resolve the early diversification of teleost fishes.</title>
        <authorList>
            <person name="Parey E."/>
            <person name="Louis A."/>
            <person name="Montfort J."/>
            <person name="Bouchez O."/>
            <person name="Roques C."/>
            <person name="Iampietro C."/>
            <person name="Lluch J."/>
            <person name="Castinel A."/>
            <person name="Donnadieu C."/>
            <person name="Desvignes T."/>
            <person name="Floi Bucao C."/>
            <person name="Jouanno E."/>
            <person name="Wen M."/>
            <person name="Mejri S."/>
            <person name="Dirks R."/>
            <person name="Jansen H."/>
            <person name="Henkel C."/>
            <person name="Chen W.J."/>
            <person name="Zahm M."/>
            <person name="Cabau C."/>
            <person name="Klopp C."/>
            <person name="Thompson A.W."/>
            <person name="Robinson-Rechavi M."/>
            <person name="Braasch I."/>
            <person name="Lecointre G."/>
            <person name="Bobe J."/>
            <person name="Postlethwait J.H."/>
            <person name="Berthelot C."/>
            <person name="Roest Crollius H."/>
            <person name="Guiguen Y."/>
        </authorList>
    </citation>
    <scope>NUCLEOTIDE SEQUENCE</scope>
    <source>
        <tissue evidence="2">Blood</tissue>
    </source>
</reference>
<proteinExistence type="predicted"/>
<name>A0A9Q1EHF4_SYNKA</name>
<feature type="compositionally biased region" description="Basic residues" evidence="1">
    <location>
        <begin position="29"/>
        <end position="46"/>
    </location>
</feature>